<dbReference type="RefSeq" id="XP_007734563.1">
    <property type="nucleotide sequence ID" value="XM_007736373.1"/>
</dbReference>
<evidence type="ECO:0000313" key="2">
    <source>
        <dbReference type="EMBL" id="EXJ82440.1"/>
    </source>
</evidence>
<keyword evidence="3" id="KW-1185">Reference proteome</keyword>
<sequence>MSLLRGVKALISHSGSSETPNARHPRFKTAKTETDLFPATQPEIDGDECLHDCTSCTTHYPARFSIDTGDRLYGHVKGWNTHLVVGTGKTDWVRDVTDEKGSVMQAVGKAGLDRRNGKLMLSASNLPPNHSHGHAGYDDDGVEPGTSDCLLLPAWVVVERVAPSKVEGLLREVVETSVTNTTPLSTRTVVVNGHGHGHGNGNGNGNPHGPTGQTGEKVQNPTDQTGEKVQNSTNQTGEKVQNDHNAASNGGDGTPTPDVSTLQIHDRNKQQDQDQDQDQDRTDSLEPRTLPPSVSSSFKIRPIPHDYLILMCSHKTRDARCGQSAPLLRKEFERILRPLGLYRDMHDDRPGGVGIYFINHVGGHKYSANVMIYRREGHKRDNSDEDIDGAPLAKEAVQLIWLARVRPEDCENIVRYTVLQGKVVKPQRQLRGGFDREKGLTSW</sequence>
<dbReference type="InterPro" id="IPR036249">
    <property type="entry name" value="Thioredoxin-like_sf"/>
</dbReference>
<dbReference type="CDD" id="cd03062">
    <property type="entry name" value="TRX_Fd_Sucrase"/>
    <property type="match status" value="1"/>
</dbReference>
<dbReference type="STRING" id="1182542.W9XYK0"/>
<dbReference type="eggNOG" id="ENOG502QT0V">
    <property type="taxonomic scope" value="Eukaryota"/>
</dbReference>
<feature type="compositionally biased region" description="Polar residues" evidence="1">
    <location>
        <begin position="211"/>
        <end position="248"/>
    </location>
</feature>
<gene>
    <name evidence="2" type="ORF">A1O3_06253</name>
</gene>
<dbReference type="GeneID" id="19170363"/>
<dbReference type="EMBL" id="AMGY01000005">
    <property type="protein sequence ID" value="EXJ82440.1"/>
    <property type="molecule type" value="Genomic_DNA"/>
</dbReference>
<evidence type="ECO:0000313" key="3">
    <source>
        <dbReference type="Proteomes" id="UP000019478"/>
    </source>
</evidence>
<protein>
    <submittedName>
        <fullName evidence="2">Uncharacterized protein</fullName>
    </submittedName>
</protein>
<reference evidence="2 3" key="1">
    <citation type="submission" date="2013-03" db="EMBL/GenBank/DDBJ databases">
        <title>The Genome Sequence of Capronia epimyces CBS 606.96.</title>
        <authorList>
            <consortium name="The Broad Institute Genomics Platform"/>
            <person name="Cuomo C."/>
            <person name="de Hoog S."/>
            <person name="Gorbushina A."/>
            <person name="Walker B."/>
            <person name="Young S.K."/>
            <person name="Zeng Q."/>
            <person name="Gargeya S."/>
            <person name="Fitzgerald M."/>
            <person name="Haas B."/>
            <person name="Abouelleil A."/>
            <person name="Allen A.W."/>
            <person name="Alvarado L."/>
            <person name="Arachchi H.M."/>
            <person name="Berlin A.M."/>
            <person name="Chapman S.B."/>
            <person name="Gainer-Dewar J."/>
            <person name="Goldberg J."/>
            <person name="Griggs A."/>
            <person name="Gujja S."/>
            <person name="Hansen M."/>
            <person name="Howarth C."/>
            <person name="Imamovic A."/>
            <person name="Ireland A."/>
            <person name="Larimer J."/>
            <person name="McCowan C."/>
            <person name="Murphy C."/>
            <person name="Pearson M."/>
            <person name="Poon T.W."/>
            <person name="Priest M."/>
            <person name="Roberts A."/>
            <person name="Saif S."/>
            <person name="Shea T."/>
            <person name="Sisk P."/>
            <person name="Sykes S."/>
            <person name="Wortman J."/>
            <person name="Nusbaum C."/>
            <person name="Birren B."/>
        </authorList>
    </citation>
    <scope>NUCLEOTIDE SEQUENCE [LARGE SCALE GENOMIC DNA]</scope>
    <source>
        <strain evidence="2 3">CBS 606.96</strain>
    </source>
</reference>
<dbReference type="PANTHER" id="PTHR31902:SF14">
    <property type="entry name" value="ACTIN PATCHES DISTAL PROTEIN 1"/>
    <property type="match status" value="1"/>
</dbReference>
<comment type="caution">
    <text evidence="2">The sequence shown here is derived from an EMBL/GenBank/DDBJ whole genome shotgun (WGS) entry which is preliminary data.</text>
</comment>
<dbReference type="Pfam" id="PF06999">
    <property type="entry name" value="Suc_Fer-like"/>
    <property type="match status" value="1"/>
</dbReference>
<name>W9XYK0_9EURO</name>
<dbReference type="SUPFAM" id="SSF52833">
    <property type="entry name" value="Thioredoxin-like"/>
    <property type="match status" value="1"/>
</dbReference>
<feature type="region of interest" description="Disordered" evidence="1">
    <location>
        <begin position="184"/>
        <end position="298"/>
    </location>
</feature>
<feature type="compositionally biased region" description="Basic and acidic residues" evidence="1">
    <location>
        <begin position="264"/>
        <end position="286"/>
    </location>
</feature>
<dbReference type="HOGENOM" id="CLU_033921_0_0_1"/>
<dbReference type="Proteomes" id="UP000019478">
    <property type="component" value="Unassembled WGS sequence"/>
</dbReference>
<evidence type="ECO:0000256" key="1">
    <source>
        <dbReference type="SAM" id="MobiDB-lite"/>
    </source>
</evidence>
<dbReference type="PANTHER" id="PTHR31902">
    <property type="entry name" value="ACTIN PATCHES DISTAL PROTEIN 1"/>
    <property type="match status" value="1"/>
</dbReference>
<dbReference type="OrthoDB" id="10253744at2759"/>
<dbReference type="InterPro" id="IPR009737">
    <property type="entry name" value="Aim32/Apd1-like"/>
</dbReference>
<proteinExistence type="predicted"/>
<dbReference type="AlphaFoldDB" id="W9XYK0"/>
<dbReference type="Gene3D" id="3.40.30.10">
    <property type="entry name" value="Glutaredoxin"/>
    <property type="match status" value="1"/>
</dbReference>
<organism evidence="2 3">
    <name type="scientific">Capronia epimyces CBS 606.96</name>
    <dbReference type="NCBI Taxonomy" id="1182542"/>
    <lineage>
        <taxon>Eukaryota</taxon>
        <taxon>Fungi</taxon>
        <taxon>Dikarya</taxon>
        <taxon>Ascomycota</taxon>
        <taxon>Pezizomycotina</taxon>
        <taxon>Eurotiomycetes</taxon>
        <taxon>Chaetothyriomycetidae</taxon>
        <taxon>Chaetothyriales</taxon>
        <taxon>Herpotrichiellaceae</taxon>
        <taxon>Capronia</taxon>
    </lineage>
</organism>
<accession>W9XYK0</accession>